<proteinExistence type="predicted"/>
<dbReference type="HOGENOM" id="CLU_714582_0_0_1"/>
<name>F0WX64_9STRA</name>
<sequence>MRRLGQKNAIKNIDNSKPKNDAVDDEESRRWLRLARGSQRSSPASPNPHESSHRNKKKLEEMTRLLAENTTEVEDANSKISELQAKVDELEKRLEFNEEKYFSVLEQVSALVRETWDVERKLTALEAQSLRNKANFNQISIKADGIQTLGTGCEDACSSYSADTGSSRNIKQVLDDTHQFSDSGHRLSDVSENQPSYSAYQLHASAHQLSDPLTNSAQHISISKNQLSITAQQLSDSTQHISDPALQVPNATYELSDPKLDRSHYANQDSEFWTKIMEDLELSFNTFIHPHNCASGYGSSCDYKYTRKARIEEEDTHHDHELPDTRIEGPHYASQDDSSSDEDAGEFWIKVMEDLDLSSTSTDRPHFVKGDELSSDIKKSSKSVEPK</sequence>
<accession>F0WX64</accession>
<feature type="region of interest" description="Disordered" evidence="1">
    <location>
        <begin position="1"/>
        <end position="60"/>
    </location>
</feature>
<feature type="compositionally biased region" description="Basic and acidic residues" evidence="1">
    <location>
        <begin position="50"/>
        <end position="60"/>
    </location>
</feature>
<evidence type="ECO:0000313" key="2">
    <source>
        <dbReference type="EMBL" id="CCA26055.1"/>
    </source>
</evidence>
<feature type="compositionally biased region" description="Basic and acidic residues" evidence="1">
    <location>
        <begin position="14"/>
        <end position="30"/>
    </location>
</feature>
<dbReference type="EMBL" id="FR824388">
    <property type="protein sequence ID" value="CCA26055.1"/>
    <property type="molecule type" value="Genomic_DNA"/>
</dbReference>
<gene>
    <name evidence="2" type="primary">AlNc14C343G10823</name>
    <name evidence="2" type="ORF">ALNC14_121990</name>
</gene>
<feature type="region of interest" description="Disordered" evidence="1">
    <location>
        <begin position="358"/>
        <end position="387"/>
    </location>
</feature>
<dbReference type="AlphaFoldDB" id="F0WX64"/>
<dbReference type="Gene3D" id="1.20.5.340">
    <property type="match status" value="1"/>
</dbReference>
<protein>
    <submittedName>
        <fullName evidence="2">AlNc14C343G10823 protein</fullName>
    </submittedName>
</protein>
<feature type="region of interest" description="Disordered" evidence="1">
    <location>
        <begin position="313"/>
        <end position="345"/>
    </location>
</feature>
<feature type="compositionally biased region" description="Basic and acidic residues" evidence="1">
    <location>
        <begin position="363"/>
        <end position="387"/>
    </location>
</feature>
<feature type="compositionally biased region" description="Basic and acidic residues" evidence="1">
    <location>
        <begin position="313"/>
        <end position="329"/>
    </location>
</feature>
<reference evidence="2" key="1">
    <citation type="journal article" date="2011" name="PLoS Biol.">
        <title>Gene gain and loss during evolution of obligate parasitism in the white rust pathogen of Arabidopsis thaliana.</title>
        <authorList>
            <person name="Kemen E."/>
            <person name="Gardiner A."/>
            <person name="Schultz-Larsen T."/>
            <person name="Kemen A.C."/>
            <person name="Balmuth A.L."/>
            <person name="Robert-Seilaniantz A."/>
            <person name="Bailey K."/>
            <person name="Holub E."/>
            <person name="Studholme D.J."/>
            <person name="Maclean D."/>
            <person name="Jones J.D."/>
        </authorList>
    </citation>
    <scope>NUCLEOTIDE SEQUENCE</scope>
</reference>
<organism evidence="2">
    <name type="scientific">Albugo laibachii Nc14</name>
    <dbReference type="NCBI Taxonomy" id="890382"/>
    <lineage>
        <taxon>Eukaryota</taxon>
        <taxon>Sar</taxon>
        <taxon>Stramenopiles</taxon>
        <taxon>Oomycota</taxon>
        <taxon>Peronosporomycetes</taxon>
        <taxon>Albuginales</taxon>
        <taxon>Albuginaceae</taxon>
        <taxon>Albugo</taxon>
    </lineage>
</organism>
<evidence type="ECO:0000256" key="1">
    <source>
        <dbReference type="SAM" id="MobiDB-lite"/>
    </source>
</evidence>
<reference evidence="2" key="2">
    <citation type="submission" date="2011-02" db="EMBL/GenBank/DDBJ databases">
        <authorList>
            <person name="MacLean D."/>
        </authorList>
    </citation>
    <scope>NUCLEOTIDE SEQUENCE</scope>
</reference>